<name>A0A6J7CMS5_9ZZZZ</name>
<gene>
    <name evidence="1" type="ORF">UFOPK2242_00368</name>
    <name evidence="2" type="ORF">UFOPK3317_00306</name>
</gene>
<protein>
    <submittedName>
        <fullName evidence="2">Unannotated protein</fullName>
    </submittedName>
</protein>
<dbReference type="EMBL" id="CAFBLK010000036">
    <property type="protein sequence ID" value="CAB4859076.1"/>
    <property type="molecule type" value="Genomic_DNA"/>
</dbReference>
<accession>A0A6J7CMS5</accession>
<dbReference type="AlphaFoldDB" id="A0A6J7CMS5"/>
<sequence length="78" mass="8239">MQWIDDLTAQIAKEHSLDSQSISVSESEAEVLLELAGLAAHSSGARTNAPLLCHVLGRARSQGISLEALSETVRAAVK</sequence>
<organism evidence="2">
    <name type="scientific">freshwater metagenome</name>
    <dbReference type="NCBI Taxonomy" id="449393"/>
    <lineage>
        <taxon>unclassified sequences</taxon>
        <taxon>metagenomes</taxon>
        <taxon>ecological metagenomes</taxon>
    </lineage>
</organism>
<reference evidence="2" key="1">
    <citation type="submission" date="2020-05" db="EMBL/GenBank/DDBJ databases">
        <authorList>
            <person name="Chiriac C."/>
            <person name="Salcher M."/>
            <person name="Ghai R."/>
            <person name="Kavagutti S V."/>
        </authorList>
    </citation>
    <scope>NUCLEOTIDE SEQUENCE</scope>
</reference>
<evidence type="ECO:0000313" key="2">
    <source>
        <dbReference type="EMBL" id="CAB4859076.1"/>
    </source>
</evidence>
<dbReference type="EMBL" id="CAEZWM010000027">
    <property type="protein sequence ID" value="CAB4650368.1"/>
    <property type="molecule type" value="Genomic_DNA"/>
</dbReference>
<proteinExistence type="predicted"/>
<evidence type="ECO:0000313" key="1">
    <source>
        <dbReference type="EMBL" id="CAB4650368.1"/>
    </source>
</evidence>